<evidence type="ECO:0000259" key="6">
    <source>
        <dbReference type="Pfam" id="PF02465"/>
    </source>
</evidence>
<dbReference type="Proteomes" id="UP000321595">
    <property type="component" value="Chromosome"/>
</dbReference>
<dbReference type="GO" id="GO:0005576">
    <property type="term" value="C:extracellular region"/>
    <property type="evidence" value="ECO:0007669"/>
    <property type="project" value="UniProtKB-SubCell"/>
</dbReference>
<dbReference type="OrthoDB" id="9810816at2"/>
<dbReference type="PANTHER" id="PTHR30288:SF0">
    <property type="entry name" value="FLAGELLAR HOOK-ASSOCIATED PROTEIN 2"/>
    <property type="match status" value="1"/>
</dbReference>
<dbReference type="Pfam" id="PF07195">
    <property type="entry name" value="FliD_C"/>
    <property type="match status" value="1"/>
</dbReference>
<evidence type="ECO:0000256" key="1">
    <source>
        <dbReference type="ARBA" id="ARBA00009764"/>
    </source>
</evidence>
<dbReference type="PANTHER" id="PTHR30288">
    <property type="entry name" value="FLAGELLAR CAP/ASSEMBLY PROTEIN FLID"/>
    <property type="match status" value="1"/>
</dbReference>
<keyword evidence="5" id="KW-0964">Secreted</keyword>
<evidence type="ECO:0000313" key="8">
    <source>
        <dbReference type="EMBL" id="QED28638.1"/>
    </source>
</evidence>
<gene>
    <name evidence="8" type="ORF">FRD01_15625</name>
</gene>
<keyword evidence="9" id="KW-1185">Reference proteome</keyword>
<comment type="subunit">
    <text evidence="2 5">Homopentamer.</text>
</comment>
<keyword evidence="4 5" id="KW-0975">Bacterial flagellum</keyword>
<keyword evidence="3" id="KW-0175">Coiled coil</keyword>
<evidence type="ECO:0000256" key="4">
    <source>
        <dbReference type="ARBA" id="ARBA00023143"/>
    </source>
</evidence>
<organism evidence="8 9">
    <name type="scientific">Microvenator marinus</name>
    <dbReference type="NCBI Taxonomy" id="2600177"/>
    <lineage>
        <taxon>Bacteria</taxon>
        <taxon>Deltaproteobacteria</taxon>
        <taxon>Bradymonadales</taxon>
        <taxon>Microvenatoraceae</taxon>
        <taxon>Microvenator</taxon>
    </lineage>
</organism>
<evidence type="ECO:0000256" key="5">
    <source>
        <dbReference type="RuleBase" id="RU362066"/>
    </source>
</evidence>
<sequence length="429" mass="45663">MEVPMAVQFGGLVSGLNTNQMISQLVAIERQPINKLNTTKRTVESDIRRVGEMSTRLKALESAAKELGTLEGFMSFKGSSTNEEAVRVSADSGATESSFDVGVSRLAKPARMRSDAFAEGHTFSATTMNVEVFGEDDVELNIPDGASLTEVRDMIRASSAEVDATIINTPDGAHLSITSKKTGHTPGGDPASALTVSGLNMTSVQTAQNALMTVDGVSVESSSNTVSTAVEGVTFELLGEAEGVRAGVAPDREAILEKVKTFVEAYNSTVDAIRSQSNGGNRRRFEADLSEAVTQTAIDGPFVNLRSVGISSGATGKLELDETEFFDRLEENSAALAEVFSSQGGVAAKLTAQVQRYTGGSGILSGIEDSLKSQSDTIDSQIERKERSIETFESRLRRQFSTLEQLLSSLNDQSASFASLVPPSYQSNR</sequence>
<dbReference type="GO" id="GO:0009421">
    <property type="term" value="C:bacterial-type flagellum filament cap"/>
    <property type="evidence" value="ECO:0007669"/>
    <property type="project" value="InterPro"/>
</dbReference>
<evidence type="ECO:0000256" key="2">
    <source>
        <dbReference type="ARBA" id="ARBA00011255"/>
    </source>
</evidence>
<dbReference type="GO" id="GO:0071973">
    <property type="term" value="P:bacterial-type flagellum-dependent cell motility"/>
    <property type="evidence" value="ECO:0007669"/>
    <property type="project" value="TreeGrafter"/>
</dbReference>
<name>A0A5B8XUN3_9DELT</name>
<dbReference type="AlphaFoldDB" id="A0A5B8XUN3"/>
<comment type="similarity">
    <text evidence="1 5">Belongs to the FliD family.</text>
</comment>
<dbReference type="InterPro" id="IPR003481">
    <property type="entry name" value="FliD_N"/>
</dbReference>
<feature type="domain" description="Flagellar hook-associated protein 2 C-terminal" evidence="7">
    <location>
        <begin position="207"/>
        <end position="411"/>
    </location>
</feature>
<dbReference type="Pfam" id="PF02465">
    <property type="entry name" value="FliD_N"/>
    <property type="match status" value="1"/>
</dbReference>
<comment type="function">
    <text evidence="5">Required for morphogenesis and for the elongation of the flagellar filament by facilitating polymerization of the flagellin monomers at the tip of growing filament. Forms a capping structure, which prevents flagellin subunits (transported through the central channel of the flagellum) from leaking out without polymerization at the distal end.</text>
</comment>
<evidence type="ECO:0000313" key="9">
    <source>
        <dbReference type="Proteomes" id="UP000321595"/>
    </source>
</evidence>
<dbReference type="InterPro" id="IPR010809">
    <property type="entry name" value="FliD_C"/>
</dbReference>
<evidence type="ECO:0000256" key="3">
    <source>
        <dbReference type="ARBA" id="ARBA00023054"/>
    </source>
</evidence>
<comment type="subcellular location">
    <subcellularLocation>
        <location evidence="5">Secreted</location>
    </subcellularLocation>
    <subcellularLocation>
        <location evidence="5">Bacterial flagellum</location>
    </subcellularLocation>
</comment>
<evidence type="ECO:0000259" key="7">
    <source>
        <dbReference type="Pfam" id="PF07195"/>
    </source>
</evidence>
<dbReference type="InterPro" id="IPR040026">
    <property type="entry name" value="FliD"/>
</dbReference>
<reference evidence="8 9" key="1">
    <citation type="submission" date="2019-08" db="EMBL/GenBank/DDBJ databases">
        <authorList>
            <person name="Liang Q."/>
        </authorList>
    </citation>
    <scope>NUCLEOTIDE SEQUENCE [LARGE SCALE GENOMIC DNA]</scope>
    <source>
        <strain evidence="8 9">V1718</strain>
    </source>
</reference>
<protein>
    <recommendedName>
        <fullName evidence="5">Flagellar hook-associated protein 2</fullName>
        <shortName evidence="5">HAP2</shortName>
    </recommendedName>
    <alternativeName>
        <fullName evidence="5">Flagellar cap protein</fullName>
    </alternativeName>
</protein>
<dbReference type="GO" id="GO:0009424">
    <property type="term" value="C:bacterial-type flagellum hook"/>
    <property type="evidence" value="ECO:0007669"/>
    <property type="project" value="UniProtKB-UniRule"/>
</dbReference>
<accession>A0A5B8XUN3</accession>
<dbReference type="GO" id="GO:0007155">
    <property type="term" value="P:cell adhesion"/>
    <property type="evidence" value="ECO:0007669"/>
    <property type="project" value="InterPro"/>
</dbReference>
<dbReference type="KEGG" id="bbae:FRD01_15625"/>
<proteinExistence type="inferred from homology"/>
<feature type="domain" description="Flagellar hook-associated protein 2 N-terminal" evidence="6">
    <location>
        <begin position="14"/>
        <end position="108"/>
    </location>
</feature>
<dbReference type="EMBL" id="CP042467">
    <property type="protein sequence ID" value="QED28638.1"/>
    <property type="molecule type" value="Genomic_DNA"/>
</dbReference>